<feature type="transmembrane region" description="Helical" evidence="1">
    <location>
        <begin position="36"/>
        <end position="57"/>
    </location>
</feature>
<feature type="transmembrane region" description="Helical" evidence="1">
    <location>
        <begin position="247"/>
        <end position="271"/>
    </location>
</feature>
<evidence type="ECO:0000313" key="2">
    <source>
        <dbReference type="EMBL" id="SFI38244.1"/>
    </source>
</evidence>
<dbReference type="AlphaFoldDB" id="A0A1I3HR73"/>
<feature type="transmembrane region" description="Helical" evidence="1">
    <location>
        <begin position="172"/>
        <end position="201"/>
    </location>
</feature>
<feature type="transmembrane region" description="Helical" evidence="1">
    <location>
        <begin position="129"/>
        <end position="152"/>
    </location>
</feature>
<name>A0A1I3HR73_9SPIR</name>
<proteinExistence type="predicted"/>
<reference evidence="3" key="1">
    <citation type="submission" date="2016-10" db="EMBL/GenBank/DDBJ databases">
        <authorList>
            <person name="Varghese N."/>
            <person name="Submissions S."/>
        </authorList>
    </citation>
    <scope>NUCLEOTIDE SEQUENCE [LARGE SCALE GENOMIC DNA]</scope>
    <source>
        <strain evidence="3">XBD1002</strain>
    </source>
</reference>
<protein>
    <recommendedName>
        <fullName evidence="4">ABC-2 family transporter protein</fullName>
    </recommendedName>
</protein>
<keyword evidence="1" id="KW-0812">Transmembrane</keyword>
<keyword evidence="1" id="KW-1133">Transmembrane helix</keyword>
<evidence type="ECO:0000313" key="3">
    <source>
        <dbReference type="Proteomes" id="UP000182737"/>
    </source>
</evidence>
<sequence>MLTMENTMEKKNKKFRNPFPAVGKIFKYEMISAGRIILPVYALLLVLSLFIGIFVMSSDFDFDGNGALGIFKTAIVILTTILFVVMIVIIFSIIERRYKKSILGDEGYLNLTLPVTVGEHLWGRYLADIVWALSYAVIMLLAVALIFIRGWNQLPQAFSKFLQSSAEFKLQYGYGFGYIFCCSFINCLIFFMLICIFIYMTETVIQLIGKHRTLMSILIFVVVFLLFQNIAELVFKGYEGMTDFKAGLLWSISLYNFVWCVILSVITRLVLMYKLNLE</sequence>
<dbReference type="EMBL" id="FORI01000001">
    <property type="protein sequence ID" value="SFI38244.1"/>
    <property type="molecule type" value="Genomic_DNA"/>
</dbReference>
<feature type="transmembrane region" description="Helical" evidence="1">
    <location>
        <begin position="213"/>
        <end position="235"/>
    </location>
</feature>
<organism evidence="2 3">
    <name type="scientific">Treponema bryantii</name>
    <dbReference type="NCBI Taxonomy" id="163"/>
    <lineage>
        <taxon>Bacteria</taxon>
        <taxon>Pseudomonadati</taxon>
        <taxon>Spirochaetota</taxon>
        <taxon>Spirochaetia</taxon>
        <taxon>Spirochaetales</taxon>
        <taxon>Treponemataceae</taxon>
        <taxon>Treponema</taxon>
    </lineage>
</organism>
<keyword evidence="1" id="KW-0472">Membrane</keyword>
<gene>
    <name evidence="2" type="ORF">SAMN04487775_10122</name>
</gene>
<evidence type="ECO:0000256" key="1">
    <source>
        <dbReference type="SAM" id="Phobius"/>
    </source>
</evidence>
<keyword evidence="3" id="KW-1185">Reference proteome</keyword>
<dbReference type="Proteomes" id="UP000182737">
    <property type="component" value="Unassembled WGS sequence"/>
</dbReference>
<evidence type="ECO:0008006" key="4">
    <source>
        <dbReference type="Google" id="ProtNLM"/>
    </source>
</evidence>
<accession>A0A1I3HR73</accession>
<feature type="transmembrane region" description="Helical" evidence="1">
    <location>
        <begin position="69"/>
        <end position="94"/>
    </location>
</feature>